<dbReference type="Pfam" id="PF01266">
    <property type="entry name" value="DAO"/>
    <property type="match status" value="1"/>
</dbReference>
<organism evidence="10 11">
    <name type="scientific">Piedraia hortae CBS 480.64</name>
    <dbReference type="NCBI Taxonomy" id="1314780"/>
    <lineage>
        <taxon>Eukaryota</taxon>
        <taxon>Fungi</taxon>
        <taxon>Dikarya</taxon>
        <taxon>Ascomycota</taxon>
        <taxon>Pezizomycotina</taxon>
        <taxon>Dothideomycetes</taxon>
        <taxon>Dothideomycetidae</taxon>
        <taxon>Capnodiales</taxon>
        <taxon>Piedraiaceae</taxon>
        <taxon>Piedraia</taxon>
    </lineage>
</organism>
<gene>
    <name evidence="10" type="ORF">K470DRAFT_196404</name>
</gene>
<evidence type="ECO:0000259" key="9">
    <source>
        <dbReference type="Pfam" id="PF01266"/>
    </source>
</evidence>
<keyword evidence="4" id="KW-0560">Oxidoreductase</keyword>
<evidence type="ECO:0000256" key="7">
    <source>
        <dbReference type="ARBA" id="ARBA00038878"/>
    </source>
</evidence>
<dbReference type="PANTHER" id="PTHR43104">
    <property type="entry name" value="L-2-HYDROXYGLUTARATE DEHYDROGENASE, MITOCHONDRIAL"/>
    <property type="match status" value="1"/>
</dbReference>
<dbReference type="EC" id="1.1.99.2" evidence="7"/>
<evidence type="ECO:0000256" key="8">
    <source>
        <dbReference type="ARBA" id="ARBA00041137"/>
    </source>
</evidence>
<dbReference type="InterPro" id="IPR006076">
    <property type="entry name" value="FAD-dep_OxRdtase"/>
</dbReference>
<reference evidence="10" key="1">
    <citation type="journal article" date="2020" name="Stud. Mycol.">
        <title>101 Dothideomycetes genomes: a test case for predicting lifestyles and emergence of pathogens.</title>
        <authorList>
            <person name="Haridas S."/>
            <person name="Albert R."/>
            <person name="Binder M."/>
            <person name="Bloem J."/>
            <person name="Labutti K."/>
            <person name="Salamov A."/>
            <person name="Andreopoulos B."/>
            <person name="Baker S."/>
            <person name="Barry K."/>
            <person name="Bills G."/>
            <person name="Bluhm B."/>
            <person name="Cannon C."/>
            <person name="Castanera R."/>
            <person name="Culley D."/>
            <person name="Daum C."/>
            <person name="Ezra D."/>
            <person name="Gonzalez J."/>
            <person name="Henrissat B."/>
            <person name="Kuo A."/>
            <person name="Liang C."/>
            <person name="Lipzen A."/>
            <person name="Lutzoni F."/>
            <person name="Magnuson J."/>
            <person name="Mondo S."/>
            <person name="Nolan M."/>
            <person name="Ohm R."/>
            <person name="Pangilinan J."/>
            <person name="Park H.-J."/>
            <person name="Ramirez L."/>
            <person name="Alfaro M."/>
            <person name="Sun H."/>
            <person name="Tritt A."/>
            <person name="Yoshinaga Y."/>
            <person name="Zwiers L.-H."/>
            <person name="Turgeon B."/>
            <person name="Goodwin S."/>
            <person name="Spatafora J."/>
            <person name="Crous P."/>
            <person name="Grigoriev I."/>
        </authorList>
    </citation>
    <scope>NUCLEOTIDE SEQUENCE</scope>
    <source>
        <strain evidence="10">CBS 480.64</strain>
    </source>
</reference>
<accession>A0A6A7C3N7</accession>
<evidence type="ECO:0000256" key="4">
    <source>
        <dbReference type="ARBA" id="ARBA00023002"/>
    </source>
</evidence>
<dbReference type="GO" id="GO:0047545">
    <property type="term" value="F:(S)-2-hydroxyglutarate dehydrogenase activity"/>
    <property type="evidence" value="ECO:0007669"/>
    <property type="project" value="UniProtKB-EC"/>
</dbReference>
<protein>
    <recommendedName>
        <fullName evidence="8">L-2-hydroxyglutarate dehydrogenase, mitochondrial</fullName>
        <ecNumber evidence="7">1.1.99.2</ecNumber>
    </recommendedName>
</protein>
<evidence type="ECO:0000256" key="6">
    <source>
        <dbReference type="ARBA" id="ARBA00037941"/>
    </source>
</evidence>
<sequence length="185" mass="20062">RLLSTSSPSPADFTHIIIGAGVIGLSIARHLQSLPSTKVLLLERHPSPGNETSSRNSEVIHAGIYYPPSSLKSKLCVRGKELLYSYCERRRIPYRRCGKWVVAQTEREVEALEEIAARAGAVGVPTRFLSKGEVAAEPAVRAHAVLESRTTGIVDSHAFMLALQGEFEEKGGLGAWNSMVTGVEP</sequence>
<comment type="similarity">
    <text evidence="6">Belongs to the L2HGDH family.</text>
</comment>
<keyword evidence="2" id="KW-0285">Flavoprotein</keyword>
<evidence type="ECO:0000313" key="11">
    <source>
        <dbReference type="Proteomes" id="UP000799421"/>
    </source>
</evidence>
<dbReference type="PANTHER" id="PTHR43104:SF4">
    <property type="entry name" value="L-2-HYDROXYGLUTARATE DEHYDROGENASE, MITOCHONDRIAL"/>
    <property type="match status" value="1"/>
</dbReference>
<comment type="catalytic activity">
    <reaction evidence="5">
        <text>(S)-2-hydroxyglutarate + A = 2-oxoglutarate + AH2</text>
        <dbReference type="Rhea" id="RHEA:21252"/>
        <dbReference type="ChEBI" id="CHEBI:13193"/>
        <dbReference type="ChEBI" id="CHEBI:16782"/>
        <dbReference type="ChEBI" id="CHEBI:16810"/>
        <dbReference type="ChEBI" id="CHEBI:17499"/>
        <dbReference type="EC" id="1.1.99.2"/>
    </reaction>
</comment>
<dbReference type="SUPFAM" id="SSF51905">
    <property type="entry name" value="FAD/NAD(P)-binding domain"/>
    <property type="match status" value="1"/>
</dbReference>
<feature type="domain" description="FAD dependent oxidoreductase" evidence="9">
    <location>
        <begin position="16"/>
        <end position="183"/>
    </location>
</feature>
<feature type="non-terminal residue" evidence="10">
    <location>
        <position position="185"/>
    </location>
</feature>
<dbReference type="OrthoDB" id="498204at2759"/>
<comment type="cofactor">
    <cofactor evidence="1">
        <name>FAD</name>
        <dbReference type="ChEBI" id="CHEBI:57692"/>
    </cofactor>
</comment>
<dbReference type="Gene3D" id="3.50.50.60">
    <property type="entry name" value="FAD/NAD(P)-binding domain"/>
    <property type="match status" value="1"/>
</dbReference>
<evidence type="ECO:0000256" key="1">
    <source>
        <dbReference type="ARBA" id="ARBA00001974"/>
    </source>
</evidence>
<evidence type="ECO:0000256" key="5">
    <source>
        <dbReference type="ARBA" id="ARBA00036066"/>
    </source>
</evidence>
<keyword evidence="11" id="KW-1185">Reference proteome</keyword>
<dbReference type="AlphaFoldDB" id="A0A6A7C3N7"/>
<evidence type="ECO:0000256" key="2">
    <source>
        <dbReference type="ARBA" id="ARBA00022630"/>
    </source>
</evidence>
<feature type="non-terminal residue" evidence="10">
    <location>
        <position position="1"/>
    </location>
</feature>
<keyword evidence="3" id="KW-0274">FAD</keyword>
<evidence type="ECO:0000256" key="3">
    <source>
        <dbReference type="ARBA" id="ARBA00022827"/>
    </source>
</evidence>
<name>A0A6A7C3N7_9PEZI</name>
<dbReference type="InterPro" id="IPR036188">
    <property type="entry name" value="FAD/NAD-bd_sf"/>
</dbReference>
<proteinExistence type="inferred from homology"/>
<dbReference type="Proteomes" id="UP000799421">
    <property type="component" value="Unassembled WGS sequence"/>
</dbReference>
<evidence type="ECO:0000313" key="10">
    <source>
        <dbReference type="EMBL" id="KAF2861575.1"/>
    </source>
</evidence>
<dbReference type="EMBL" id="MU005971">
    <property type="protein sequence ID" value="KAF2861575.1"/>
    <property type="molecule type" value="Genomic_DNA"/>
</dbReference>